<dbReference type="Proteomes" id="UP000190897">
    <property type="component" value="Unassembled WGS sequence"/>
</dbReference>
<evidence type="ECO:0000256" key="2">
    <source>
        <dbReference type="SAM" id="Phobius"/>
    </source>
</evidence>
<dbReference type="EMBL" id="FUZA01000002">
    <property type="protein sequence ID" value="SKB72448.1"/>
    <property type="molecule type" value="Genomic_DNA"/>
</dbReference>
<gene>
    <name evidence="4" type="ORF">SAMN05660293_01711</name>
</gene>
<evidence type="ECO:0000313" key="5">
    <source>
        <dbReference type="Proteomes" id="UP000190897"/>
    </source>
</evidence>
<dbReference type="STRING" id="651661.SAMN05660293_01711"/>
<name>A0A1T5DL85_9BACT</name>
<dbReference type="InterPro" id="IPR011006">
    <property type="entry name" value="CheY-like_superfamily"/>
</dbReference>
<accession>A0A1T5DL85</accession>
<protein>
    <submittedName>
        <fullName evidence="4">Sugar transferase involved in LPS biosynthesis (Colanic, teichoic acid)</fullName>
    </submittedName>
</protein>
<comment type="similarity">
    <text evidence="1">Belongs to the bacterial sugar transferase family.</text>
</comment>
<organism evidence="4 5">
    <name type="scientific">Dyadobacter psychrophilus</name>
    <dbReference type="NCBI Taxonomy" id="651661"/>
    <lineage>
        <taxon>Bacteria</taxon>
        <taxon>Pseudomonadati</taxon>
        <taxon>Bacteroidota</taxon>
        <taxon>Cytophagia</taxon>
        <taxon>Cytophagales</taxon>
        <taxon>Spirosomataceae</taxon>
        <taxon>Dyadobacter</taxon>
    </lineage>
</organism>
<dbReference type="InterPro" id="IPR003362">
    <property type="entry name" value="Bact_transf"/>
</dbReference>
<sequence>MQSFAEVNATLNQQINMELTSTSAGMVVEPKSYVALFRVIYLNKDLEQYLKFSEQYADSLQVEYFDSKEGVLRALEENYPADIILAHTESGGLELLDTIRNNAGFGNIPFVLMVNNLSYEAIEIARKHHADDIFSVRFDDGDLITRIRYFKKRQWYVASKASQKISAQNTRTPLWKRAIDVITTGGAVILLLPVFLLVALLIRLDSKGPVFYKSKRVGSGYKIFDLYKFRTMRTDADQLIRKMAALSMYNKSTEPVNQIESNGLCDDCLAGNQCKSLLFHDGKEICEKLYHFQKDQKAAFMKFQNDPRITRFGQFLRNSSLDELPQLINILKGDMSLVGNRPLPLYEAEKMTTDDKILRFAGPAGLTGLWQVTKRGKGKADMSEEERTQLDITYAKEFSFKMDMQIILKTFPALLQSENV</sequence>
<dbReference type="PANTHER" id="PTHR30576:SF0">
    <property type="entry name" value="UNDECAPRENYL-PHOSPHATE N-ACETYLGALACTOSAMINYL 1-PHOSPHATE TRANSFERASE-RELATED"/>
    <property type="match status" value="1"/>
</dbReference>
<feature type="domain" description="Bacterial sugar transferase" evidence="3">
    <location>
        <begin position="176"/>
        <end position="415"/>
    </location>
</feature>
<dbReference type="Pfam" id="PF02397">
    <property type="entry name" value="Bac_transf"/>
    <property type="match status" value="1"/>
</dbReference>
<reference evidence="5" key="1">
    <citation type="submission" date="2017-02" db="EMBL/GenBank/DDBJ databases">
        <authorList>
            <person name="Varghese N."/>
            <person name="Submissions S."/>
        </authorList>
    </citation>
    <scope>NUCLEOTIDE SEQUENCE [LARGE SCALE GENOMIC DNA]</scope>
    <source>
        <strain evidence="5">DSM 22270</strain>
    </source>
</reference>
<dbReference type="GO" id="GO:0016780">
    <property type="term" value="F:phosphotransferase activity, for other substituted phosphate groups"/>
    <property type="evidence" value="ECO:0007669"/>
    <property type="project" value="TreeGrafter"/>
</dbReference>
<feature type="transmembrane region" description="Helical" evidence="2">
    <location>
        <begin position="181"/>
        <end position="202"/>
    </location>
</feature>
<evidence type="ECO:0000313" key="4">
    <source>
        <dbReference type="EMBL" id="SKB72448.1"/>
    </source>
</evidence>
<evidence type="ECO:0000256" key="1">
    <source>
        <dbReference type="ARBA" id="ARBA00006464"/>
    </source>
</evidence>
<dbReference type="SUPFAM" id="SSF52172">
    <property type="entry name" value="CheY-like"/>
    <property type="match status" value="1"/>
</dbReference>
<proteinExistence type="inferred from homology"/>
<evidence type="ECO:0000259" key="3">
    <source>
        <dbReference type="Pfam" id="PF02397"/>
    </source>
</evidence>
<keyword evidence="2" id="KW-1133">Transmembrane helix</keyword>
<keyword evidence="5" id="KW-1185">Reference proteome</keyword>
<dbReference type="Gene3D" id="3.40.50.2300">
    <property type="match status" value="1"/>
</dbReference>
<dbReference type="PANTHER" id="PTHR30576">
    <property type="entry name" value="COLANIC BIOSYNTHESIS UDP-GLUCOSE LIPID CARRIER TRANSFERASE"/>
    <property type="match status" value="1"/>
</dbReference>
<keyword evidence="2" id="KW-0472">Membrane</keyword>
<keyword evidence="2" id="KW-0812">Transmembrane</keyword>
<dbReference type="AlphaFoldDB" id="A0A1T5DL85"/>
<keyword evidence="4" id="KW-0808">Transferase</keyword>